<dbReference type="Gene3D" id="2.130.10.10">
    <property type="entry name" value="YVTN repeat-like/Quinoprotein amine dehydrogenase"/>
    <property type="match status" value="3"/>
</dbReference>
<evidence type="ECO:0000256" key="2">
    <source>
        <dbReference type="ARBA" id="ARBA00022737"/>
    </source>
</evidence>
<dbReference type="InterPro" id="IPR011044">
    <property type="entry name" value="Quino_amine_DH_bsu"/>
</dbReference>
<feature type="repeat" description="WD" evidence="3">
    <location>
        <begin position="1153"/>
        <end position="1194"/>
    </location>
</feature>
<dbReference type="InterPro" id="IPR019775">
    <property type="entry name" value="WD40_repeat_CS"/>
</dbReference>
<dbReference type="PROSITE" id="PS50082">
    <property type="entry name" value="WD_REPEATS_2"/>
    <property type="match status" value="8"/>
</dbReference>
<accession>A0AA96GEJ8</accession>
<dbReference type="InterPro" id="IPR001680">
    <property type="entry name" value="WD40_rpt"/>
</dbReference>
<dbReference type="AlphaFoldDB" id="A0AA96GEJ8"/>
<dbReference type="SUPFAM" id="SSF50978">
    <property type="entry name" value="WD40 repeat-like"/>
    <property type="match status" value="2"/>
</dbReference>
<feature type="repeat" description="WD" evidence="3">
    <location>
        <begin position="1076"/>
        <end position="1101"/>
    </location>
</feature>
<feature type="repeat" description="WD" evidence="3">
    <location>
        <begin position="705"/>
        <end position="742"/>
    </location>
</feature>
<dbReference type="SUPFAM" id="SSF50969">
    <property type="entry name" value="YVTN repeat-like/Quinoprotein amine dehydrogenase"/>
    <property type="match status" value="1"/>
</dbReference>
<dbReference type="PROSITE" id="PS50294">
    <property type="entry name" value="WD_REPEATS_REGION"/>
    <property type="match status" value="6"/>
</dbReference>
<dbReference type="KEGG" id="nall:PP769_08250"/>
<dbReference type="CDD" id="cd00200">
    <property type="entry name" value="WD40"/>
    <property type="match status" value="2"/>
</dbReference>
<keyword evidence="5" id="KW-1185">Reference proteome</keyword>
<name>A0AA96GEJ8_9BACT</name>
<dbReference type="Pfam" id="PF00400">
    <property type="entry name" value="WD40"/>
    <property type="match status" value="6"/>
</dbReference>
<dbReference type="InterPro" id="IPR027417">
    <property type="entry name" value="P-loop_NTPase"/>
</dbReference>
<dbReference type="Gene3D" id="1.25.40.370">
    <property type="match status" value="1"/>
</dbReference>
<protein>
    <submittedName>
        <fullName evidence="4">WD40 repeat domain-containing protein</fullName>
    </submittedName>
</protein>
<feature type="repeat" description="WD" evidence="3">
    <location>
        <begin position="613"/>
        <end position="654"/>
    </location>
</feature>
<gene>
    <name evidence="4" type="ORF">PP769_08250</name>
</gene>
<dbReference type="SUPFAM" id="SSF52540">
    <property type="entry name" value="P-loop containing nucleoside triphosphate hydrolases"/>
    <property type="match status" value="1"/>
</dbReference>
<dbReference type="EMBL" id="CP116967">
    <property type="protein sequence ID" value="WNM59732.1"/>
    <property type="molecule type" value="Genomic_DNA"/>
</dbReference>
<evidence type="ECO:0000313" key="4">
    <source>
        <dbReference type="EMBL" id="WNM59732.1"/>
    </source>
</evidence>
<dbReference type="PANTHER" id="PTHR19848">
    <property type="entry name" value="WD40 REPEAT PROTEIN"/>
    <property type="match status" value="1"/>
</dbReference>
<feature type="repeat" description="WD" evidence="3">
    <location>
        <begin position="917"/>
        <end position="958"/>
    </location>
</feature>
<dbReference type="InterPro" id="IPR015943">
    <property type="entry name" value="WD40/YVTN_repeat-like_dom_sf"/>
</dbReference>
<proteinExistence type="predicted"/>
<reference evidence="4 5" key="1">
    <citation type="submission" date="2023-01" db="EMBL/GenBank/DDBJ databases">
        <title>Cultivation and genomic characterization of new, ubiquitous marine nitrite-oxidizing bacteria from the Nitrospirales.</title>
        <authorList>
            <person name="Mueller A.J."/>
            <person name="Daebeler A."/>
            <person name="Herbold C.W."/>
            <person name="Kirkegaard R.H."/>
            <person name="Daims H."/>
        </authorList>
    </citation>
    <scope>NUCLEOTIDE SEQUENCE [LARGE SCALE GENOMIC DNA]</scope>
    <source>
        <strain evidence="4 5">VA</strain>
    </source>
</reference>
<feature type="repeat" description="WD" evidence="3">
    <location>
        <begin position="875"/>
        <end position="916"/>
    </location>
</feature>
<keyword evidence="2" id="KW-0677">Repeat</keyword>
<keyword evidence="1 3" id="KW-0853">WD repeat</keyword>
<dbReference type="PRINTS" id="PR00320">
    <property type="entry name" value="GPROTEINBRPT"/>
</dbReference>
<dbReference type="RefSeq" id="WP_312646558.1">
    <property type="nucleotide sequence ID" value="NZ_CP116967.1"/>
</dbReference>
<dbReference type="PANTHER" id="PTHR19848:SF8">
    <property type="entry name" value="F-BOX AND WD REPEAT DOMAIN CONTAINING 7"/>
    <property type="match status" value="1"/>
</dbReference>
<dbReference type="InterPro" id="IPR036322">
    <property type="entry name" value="WD40_repeat_dom_sf"/>
</dbReference>
<feature type="repeat" description="WD" evidence="3">
    <location>
        <begin position="1111"/>
        <end position="1152"/>
    </location>
</feature>
<organism evidence="4 5">
    <name type="scientific">Candidatus Nitrospira allomarina</name>
    <dbReference type="NCBI Taxonomy" id="3020900"/>
    <lineage>
        <taxon>Bacteria</taxon>
        <taxon>Pseudomonadati</taxon>
        <taxon>Nitrospirota</taxon>
        <taxon>Nitrospiria</taxon>
        <taxon>Nitrospirales</taxon>
        <taxon>Nitrospiraceae</taxon>
        <taxon>Nitrospira</taxon>
    </lineage>
</organism>
<dbReference type="SMART" id="SM00320">
    <property type="entry name" value="WD40"/>
    <property type="match status" value="12"/>
</dbReference>
<dbReference type="InterPro" id="IPR020472">
    <property type="entry name" value="WD40_PAC1"/>
</dbReference>
<feature type="repeat" description="WD" evidence="3">
    <location>
        <begin position="834"/>
        <end position="874"/>
    </location>
</feature>
<dbReference type="Proteomes" id="UP001302719">
    <property type="component" value="Chromosome"/>
</dbReference>
<sequence length="1229" mass="135158">MRREWLATEIDDLLQEPDCRFVLLTAEPGAGKSAFLAQLAYDHPAWPVYFIRRDQHSPLSDVGTHSFLLRLGYQLAAHHPALFKPEQIRVTVEQRIGTIETGGEAIGAEIERILVSPFYQQVVQIQQDIERLQGKVTGLRVGEYVLEPRLVPVADLQYMALIDPARALFKLDPSQQIVILVDALDEIRYHQATDNLLTWLTNAPELPPNVRFVLTSRPPDGAVSTFQDKQTSWVRPFELQESDGRVQQDLESYLKQLLVIDAVAEIMTTDEEAKNFPDRALHRADGNIGYLDALGRGIDQAVKGMGDATHPTRVKTHQNALLEILTLKELPEHLEGLYGFFLRQIQTEAANDAVLVGKDAETGKALYRSAWAEIYRPILGVLSVAFEPLSLEQITDLGGIAVDYGDLAEAKGRLTQFLESEGERYRLYHATVGEFLTASKTRGTHPKCYLNPTEWHRKIPAHYQGKTTTWADVDWGQVDDYGLRQVSNHLAESSLGEHRELLCTPEYMEAKARRLGTHLLLGDFSPYSSVDQQEYVALSRLEKALSRETHLSTDIQNGEVKLLQQLVMQLYRLGDIELCRKIENTLTTQEGSFFSPGWIGAASLDNESQLFTLAASGLGVKSLALASDGLILAAALSNGCVDIWNIESRDKIRTVKTGLRGYALGIVISPGNDLLFTGGATDSRKGEIDVWSLADGSFIQKFECNDEIASLAITPDGSMLISGSMNGLLQVWDPKTGELLNEKGVDKWVTNLHVIDSGKRLVSLCIDRKVIVWTLPGLVRPKIFYGAKSYRDSDLANRTEALAVSPNGLIALIGYNDYMIHKLDLSQRADVGLLKGHRGWVDTLAFIDNDTAISGASDKSLRVWDIATRKTKRIMGGHSDRIRSVVVNNNHRTAFSASDDGTIRAWDLATLKTSDATLGHEAAVTQVTVEPNSSLAVSTGKDGSVKIWDMEAGHLLRTVYISNPGGLNNILTLNGCEKVMSHHYGNAPCVWNIWTGEREFPASPESCESSVHLRDTATDPTFISKLENTLVSDHIHLLASTFDGRVAASCDSDEKIVVWDIPNGEARHTIVAGSNLQSLVFSPDGKRLYSGASDGSIKLWDPIKGELQRILGGSERTASTLTFSDDGAYVLSGSEDSIITVWDHANHSVIAKFCTNSNVITALTMFSKSQVVVSGSSGGILSFWDLHTKTRLATWSGASPITCLAIGPNSRVLFGDKAGNVASVDFRHG</sequence>
<evidence type="ECO:0000256" key="1">
    <source>
        <dbReference type="ARBA" id="ARBA00022574"/>
    </source>
</evidence>
<evidence type="ECO:0000256" key="3">
    <source>
        <dbReference type="PROSITE-ProRule" id="PRU00221"/>
    </source>
</evidence>
<dbReference type="PROSITE" id="PS00678">
    <property type="entry name" value="WD_REPEATS_1"/>
    <property type="match status" value="3"/>
</dbReference>
<evidence type="ECO:0000313" key="5">
    <source>
        <dbReference type="Proteomes" id="UP001302719"/>
    </source>
</evidence>